<dbReference type="InterPro" id="IPR042197">
    <property type="entry name" value="Apaf_helical"/>
</dbReference>
<organism evidence="6 7">
    <name type="scientific">Punica granatum</name>
    <name type="common">Pomegranate</name>
    <dbReference type="NCBI Taxonomy" id="22663"/>
    <lineage>
        <taxon>Eukaryota</taxon>
        <taxon>Viridiplantae</taxon>
        <taxon>Streptophyta</taxon>
        <taxon>Embryophyta</taxon>
        <taxon>Tracheophyta</taxon>
        <taxon>Spermatophyta</taxon>
        <taxon>Magnoliopsida</taxon>
        <taxon>eudicotyledons</taxon>
        <taxon>Gunneridae</taxon>
        <taxon>Pentapetalae</taxon>
        <taxon>rosids</taxon>
        <taxon>malvids</taxon>
        <taxon>Myrtales</taxon>
        <taxon>Lythraceae</taxon>
        <taxon>Punica</taxon>
    </lineage>
</organism>
<dbReference type="GeneID" id="116200136"/>
<sequence>MASSSNSLPTSPATTCVEYDVFLNFRGPDTRPNFTDCLYTALTGARISVFRDTEELTVGENINSEILEKIRRSTISIPIFSENYASSKSCLMEVAEMAECRRRAGQVIMPIFYDVPPWVVRHQGGTFERDFREHERKGIDPETIHTWKQALSDVGDLKGWELAKIDNGHYSKVIQLVVSHVEIVLKKVQLVIPEYLVGINDHAKHLMRELDMASTDVRIIVIHGIAGIGKTTLAKFMYNQICNSFDGCCFLENVREACRQSNGLRCLQRQLVSDLLKRRSEEFSTRDEGIQFIKHRFGSTKVLILLDDVDDCEHVKALVGEGNWFGQGSRIIITTKRGDILNIPATVLKYEVEWMKESEAQKLFNWHAFGSNIPEEGYHEFSRDIVSLIGGLPLALEVIASGLFRKAKEIWIDTIKKLRETPDPTLVEKLKISYEYLDVSQKEIFLDIACFLIGKDQRFAFYMWEGCNLYPFIGINSLLLLSLVKIGDSGELWMHNQLRDLGREIVRRENPERPRKRSRLWDHTDAFRTLKKMKRSNKVVGLSLTFEDDLDNCFTGMEFSCLPNLRFLRLDQAATEERFEHRLSSLRWLDWEGCSKIDDVLDMHLENLVVLDLSSSKVNQDRDSWSKLMKMAKELKVLNLQGCANLRGSPSFPTEMTLKILILEGCYRLMRVDPSISNLKGLKSLNLKFCIEVKQLPEGLCFMKELKELLLDGTSIRRIHFPKGSMEQLEVLSACGCKNLTLITDSIGNLKSLTHLALDDAIIGKLPSSIGSLERLQSLSLRNCYNILQLPPSVGDLKSLMEIDLSNTKIAELPPSFNNLKNLKVLKMEGCFLREFPGALSHLSKMEEIDFSLCRSLSGDISIDITALPVLRILRLSHTEISSLTATIAGLSDLEVLDLLECKKLQMLPMLPSSLSSLRVGSEMLREVPDLSTLTNLKELHLQFDPAVASCEVLNTFGWILSLSKLETLEVYLSNLTELRLPPGFVSLSQLRKLTFSRVDLQYLLYFPSSLSTLSLQHCRSLTKAPDFSNLNGLSELELLHCKMAEIHGLEHLKALQDLKLSHCCVKGLGGLNRLSNLRNLTLFNCEFLEILPDISHLKMLREPEIEFCRFACDDKDPRHYAGLRTESAIADPFLDSLCNLRHAEDSGKQSLLN</sequence>
<dbReference type="InterPro" id="IPR032675">
    <property type="entry name" value="LRR_dom_sf"/>
</dbReference>
<dbReference type="GO" id="GO:0007165">
    <property type="term" value="P:signal transduction"/>
    <property type="evidence" value="ECO:0007669"/>
    <property type="project" value="InterPro"/>
</dbReference>
<reference evidence="6" key="1">
    <citation type="journal article" date="2020" name="Plant Biotechnol. J.">
        <title>The pomegranate (Punica granatum L.) draft genome dissects genetic divergence between soft- and hard-seeded cultivars.</title>
        <authorList>
            <person name="Luo X."/>
            <person name="Li H."/>
            <person name="Wu Z."/>
            <person name="Yao W."/>
            <person name="Zhao P."/>
            <person name="Cao D."/>
            <person name="Yu H."/>
            <person name="Li K."/>
            <person name="Poudel K."/>
            <person name="Zhao D."/>
            <person name="Zhang F."/>
            <person name="Xia X."/>
            <person name="Chen L."/>
            <person name="Wang Q."/>
            <person name="Jing D."/>
            <person name="Cao S."/>
        </authorList>
    </citation>
    <scope>NUCLEOTIDE SEQUENCE [LARGE SCALE GENOMIC DNA]</scope>
    <source>
        <strain evidence="6">cv. Tunisia</strain>
    </source>
</reference>
<dbReference type="OrthoDB" id="1665563at2759"/>
<keyword evidence="1" id="KW-0433">Leucine-rich repeat</keyword>
<dbReference type="Gene3D" id="3.40.50.10140">
    <property type="entry name" value="Toll/interleukin-1 receptor homology (TIR) domain"/>
    <property type="match status" value="1"/>
</dbReference>
<dbReference type="PRINTS" id="PR00364">
    <property type="entry name" value="DISEASERSIST"/>
</dbReference>
<dbReference type="SUPFAM" id="SSF52058">
    <property type="entry name" value="L domain-like"/>
    <property type="match status" value="2"/>
</dbReference>
<dbReference type="SUPFAM" id="SSF52540">
    <property type="entry name" value="P-loop containing nucleoside triphosphate hydrolases"/>
    <property type="match status" value="1"/>
</dbReference>
<dbReference type="GO" id="GO:0051707">
    <property type="term" value="P:response to other organism"/>
    <property type="evidence" value="ECO:0007669"/>
    <property type="project" value="UniProtKB-ARBA"/>
</dbReference>
<dbReference type="InterPro" id="IPR027417">
    <property type="entry name" value="P-loop_NTPase"/>
</dbReference>
<evidence type="ECO:0000259" key="5">
    <source>
        <dbReference type="PROSITE" id="PS50104"/>
    </source>
</evidence>
<keyword evidence="2" id="KW-0677">Repeat</keyword>
<dbReference type="RefSeq" id="XP_031386712.1">
    <property type="nucleotide sequence ID" value="XM_031530852.1"/>
</dbReference>
<protein>
    <submittedName>
        <fullName evidence="7">TMV resistance protein N-like</fullName>
    </submittedName>
</protein>
<dbReference type="Pfam" id="PF23598">
    <property type="entry name" value="LRR_14"/>
    <property type="match status" value="1"/>
</dbReference>
<keyword evidence="3" id="KW-0611">Plant defense</keyword>
<dbReference type="Gene3D" id="3.40.50.300">
    <property type="entry name" value="P-loop containing nucleotide triphosphate hydrolases"/>
    <property type="match status" value="1"/>
</dbReference>
<accession>A0A6P8CQF9</accession>
<dbReference type="InterPro" id="IPR058192">
    <property type="entry name" value="WHD_ROQ1-like"/>
</dbReference>
<dbReference type="GO" id="GO:0006952">
    <property type="term" value="P:defense response"/>
    <property type="evidence" value="ECO:0007669"/>
    <property type="project" value="UniProtKB-KW"/>
</dbReference>
<evidence type="ECO:0000313" key="7">
    <source>
        <dbReference type="RefSeq" id="XP_031386712.1"/>
    </source>
</evidence>
<dbReference type="Gene3D" id="1.10.8.430">
    <property type="entry name" value="Helical domain of apoptotic protease-activating factors"/>
    <property type="match status" value="1"/>
</dbReference>
<evidence type="ECO:0000313" key="6">
    <source>
        <dbReference type="Proteomes" id="UP000515151"/>
    </source>
</evidence>
<evidence type="ECO:0000256" key="3">
    <source>
        <dbReference type="ARBA" id="ARBA00022821"/>
    </source>
</evidence>
<dbReference type="InterPro" id="IPR000157">
    <property type="entry name" value="TIR_dom"/>
</dbReference>
<dbReference type="Pfam" id="PF23282">
    <property type="entry name" value="WHD_ROQ1"/>
    <property type="match status" value="1"/>
</dbReference>
<proteinExistence type="predicted"/>
<dbReference type="Proteomes" id="UP000515151">
    <property type="component" value="Chromosome 3"/>
</dbReference>
<dbReference type="InterPro" id="IPR055414">
    <property type="entry name" value="LRR_R13L4/SHOC2-like"/>
</dbReference>
<dbReference type="SUPFAM" id="SSF52200">
    <property type="entry name" value="Toll/Interleukin receptor TIR domain"/>
    <property type="match status" value="1"/>
</dbReference>
<evidence type="ECO:0000256" key="4">
    <source>
        <dbReference type="ARBA" id="ARBA00023027"/>
    </source>
</evidence>
<dbReference type="Pfam" id="PF01582">
    <property type="entry name" value="TIR"/>
    <property type="match status" value="1"/>
</dbReference>
<dbReference type="Pfam" id="PF00931">
    <property type="entry name" value="NB-ARC"/>
    <property type="match status" value="1"/>
</dbReference>
<dbReference type="Gene3D" id="3.80.10.10">
    <property type="entry name" value="Ribonuclease Inhibitor"/>
    <property type="match status" value="3"/>
</dbReference>
<evidence type="ECO:0000256" key="2">
    <source>
        <dbReference type="ARBA" id="ARBA00022737"/>
    </source>
</evidence>
<dbReference type="PROSITE" id="PS50104">
    <property type="entry name" value="TIR"/>
    <property type="match status" value="1"/>
</dbReference>
<evidence type="ECO:0000256" key="1">
    <source>
        <dbReference type="ARBA" id="ARBA00022614"/>
    </source>
</evidence>
<keyword evidence="6" id="KW-1185">Reference proteome</keyword>
<dbReference type="GO" id="GO:0043531">
    <property type="term" value="F:ADP binding"/>
    <property type="evidence" value="ECO:0007669"/>
    <property type="project" value="InterPro"/>
</dbReference>
<dbReference type="SMART" id="SM00255">
    <property type="entry name" value="TIR"/>
    <property type="match status" value="1"/>
</dbReference>
<feature type="domain" description="TIR" evidence="5">
    <location>
        <begin position="17"/>
        <end position="155"/>
    </location>
</feature>
<dbReference type="FunFam" id="3.40.50.10140:FF:000007">
    <property type="entry name" value="Disease resistance protein (TIR-NBS-LRR class)"/>
    <property type="match status" value="1"/>
</dbReference>
<gene>
    <name evidence="7" type="primary">LOC116200136</name>
</gene>
<dbReference type="InterPro" id="IPR035897">
    <property type="entry name" value="Toll_tir_struct_dom_sf"/>
</dbReference>
<name>A0A6P8CQF9_PUNGR</name>
<dbReference type="InterPro" id="IPR003591">
    <property type="entry name" value="Leu-rich_rpt_typical-subtyp"/>
</dbReference>
<reference evidence="7" key="2">
    <citation type="submission" date="2025-08" db="UniProtKB">
        <authorList>
            <consortium name="RefSeq"/>
        </authorList>
    </citation>
    <scope>IDENTIFICATION</scope>
    <source>
        <tissue evidence="7">Leaf</tissue>
    </source>
</reference>
<dbReference type="InterPro" id="IPR044974">
    <property type="entry name" value="Disease_R_plants"/>
</dbReference>
<dbReference type="PANTHER" id="PTHR11017">
    <property type="entry name" value="LEUCINE-RICH REPEAT-CONTAINING PROTEIN"/>
    <property type="match status" value="1"/>
</dbReference>
<keyword evidence="4" id="KW-0520">NAD</keyword>
<dbReference type="AlphaFoldDB" id="A0A6P8CQF9"/>
<dbReference type="PANTHER" id="PTHR11017:SF570">
    <property type="entry name" value="DISEASE RESISTANCE PROTEIN (TIR-NBS CLASS)-RELATED"/>
    <property type="match status" value="1"/>
</dbReference>
<dbReference type="InterPro" id="IPR002182">
    <property type="entry name" value="NB-ARC"/>
</dbReference>
<dbReference type="SMART" id="SM00369">
    <property type="entry name" value="LRR_TYP"/>
    <property type="match status" value="5"/>
</dbReference>